<dbReference type="Proteomes" id="UP000092445">
    <property type="component" value="Unassembled WGS sequence"/>
</dbReference>
<accession>A0A1B0A280</accession>
<evidence type="ECO:0000313" key="3">
    <source>
        <dbReference type="Proteomes" id="UP000092445"/>
    </source>
</evidence>
<protein>
    <submittedName>
        <fullName evidence="2">Uncharacterized protein</fullName>
    </submittedName>
</protein>
<dbReference type="EnsemblMetazoa" id="GPAI032218-RA">
    <property type="protein sequence ID" value="GPAI032218-PA"/>
    <property type="gene ID" value="GPAI032218"/>
</dbReference>
<proteinExistence type="predicted"/>
<dbReference type="AlphaFoldDB" id="A0A1B0A280"/>
<keyword evidence="1" id="KW-0812">Transmembrane</keyword>
<dbReference type="VEuPathDB" id="VectorBase:GPAI032218"/>
<sequence>MRVDLSEALTAHSRAFSSLYDIREQQQVYYVETESNIFKSIDSLCEAIKDAGKLKEEEKKSICAESKSISVSKLSSLSNKFRIRWFTKELFLTLENFIMLRKAFVILIIFVMI</sequence>
<reference evidence="3" key="1">
    <citation type="submission" date="2014-03" db="EMBL/GenBank/DDBJ databases">
        <authorList>
            <person name="Aksoy S."/>
            <person name="Warren W."/>
            <person name="Wilson R.K."/>
        </authorList>
    </citation>
    <scope>NUCLEOTIDE SEQUENCE [LARGE SCALE GENOMIC DNA]</scope>
    <source>
        <strain evidence="3">IAEA</strain>
    </source>
</reference>
<reference evidence="2" key="2">
    <citation type="submission" date="2020-05" db="UniProtKB">
        <authorList>
            <consortium name="EnsemblMetazoa"/>
        </authorList>
    </citation>
    <scope>IDENTIFICATION</scope>
    <source>
        <strain evidence="2">IAEA</strain>
    </source>
</reference>
<keyword evidence="1" id="KW-1133">Transmembrane helix</keyword>
<evidence type="ECO:0000256" key="1">
    <source>
        <dbReference type="SAM" id="Phobius"/>
    </source>
</evidence>
<name>A0A1B0A280_GLOPL</name>
<feature type="transmembrane region" description="Helical" evidence="1">
    <location>
        <begin position="90"/>
        <end position="112"/>
    </location>
</feature>
<organism evidence="2 3">
    <name type="scientific">Glossina pallidipes</name>
    <name type="common">Tsetse fly</name>
    <dbReference type="NCBI Taxonomy" id="7398"/>
    <lineage>
        <taxon>Eukaryota</taxon>
        <taxon>Metazoa</taxon>
        <taxon>Ecdysozoa</taxon>
        <taxon>Arthropoda</taxon>
        <taxon>Hexapoda</taxon>
        <taxon>Insecta</taxon>
        <taxon>Pterygota</taxon>
        <taxon>Neoptera</taxon>
        <taxon>Endopterygota</taxon>
        <taxon>Diptera</taxon>
        <taxon>Brachycera</taxon>
        <taxon>Muscomorpha</taxon>
        <taxon>Hippoboscoidea</taxon>
        <taxon>Glossinidae</taxon>
        <taxon>Glossina</taxon>
    </lineage>
</organism>
<keyword evidence="1" id="KW-0472">Membrane</keyword>
<evidence type="ECO:0000313" key="2">
    <source>
        <dbReference type="EnsemblMetazoa" id="GPAI032218-PA"/>
    </source>
</evidence>
<keyword evidence="3" id="KW-1185">Reference proteome</keyword>